<dbReference type="PROSITE" id="PS50914">
    <property type="entry name" value="BON"/>
    <property type="match status" value="2"/>
</dbReference>
<dbReference type="Proteomes" id="UP000028839">
    <property type="component" value="Unassembled WGS sequence"/>
</dbReference>
<proteinExistence type="predicted"/>
<dbReference type="HOGENOM" id="CLU_083606_3_1_6"/>
<feature type="domain" description="BON" evidence="2">
    <location>
        <begin position="49"/>
        <end position="118"/>
    </location>
</feature>
<dbReference type="PROSITE" id="PS51257">
    <property type="entry name" value="PROKAR_LIPOPROTEIN"/>
    <property type="match status" value="1"/>
</dbReference>
<dbReference type="OrthoDB" id="9783990at2"/>
<evidence type="ECO:0000313" key="3">
    <source>
        <dbReference type="EMBL" id="KFI20662.1"/>
    </source>
</evidence>
<name>A0A0E2ZQM8_9GAMM</name>
<dbReference type="InterPro" id="IPR007055">
    <property type="entry name" value="BON_dom"/>
</dbReference>
<feature type="domain" description="BON" evidence="2">
    <location>
        <begin position="127"/>
        <end position="197"/>
    </location>
</feature>
<dbReference type="PANTHER" id="PTHR34606:SF4">
    <property type="entry name" value="OUTER MEMBRANE LIPOPROTEIN DOLP"/>
    <property type="match status" value="1"/>
</dbReference>
<dbReference type="AlphaFoldDB" id="A0A0E2ZQM8"/>
<gene>
    <name evidence="3" type="ORF">IB75_01800</name>
</gene>
<dbReference type="PANTHER" id="PTHR34606">
    <property type="entry name" value="BON DOMAIN-CONTAINING PROTEIN"/>
    <property type="match status" value="1"/>
</dbReference>
<dbReference type="Gene3D" id="3.30.1340.30">
    <property type="match status" value="1"/>
</dbReference>
<dbReference type="InterPro" id="IPR051686">
    <property type="entry name" value="Lipoprotein_DolP"/>
</dbReference>
<sequence>MKLSLTILLFCFIIIFQGCVAVVATGVAAGAATGVSTAYDRRTFNTVIDDQSIELKASAALRNDQELHENTHINVTSYNGIVLLTGEAPSKELKKKAAELVKPISDVKQIYNEVDILAPSSLVSRSSDSWITTKVKTKMTARKGLNPARIKVVTERGTVYLMGLVTPQEAERAVAVTSHTGGTQRVVKIFEYLHETALEQ</sequence>
<evidence type="ECO:0000256" key="1">
    <source>
        <dbReference type="ARBA" id="ARBA00022729"/>
    </source>
</evidence>
<organism evidence="3 4">
    <name type="scientific">Nitrosococcus oceani C-27</name>
    <dbReference type="NCBI Taxonomy" id="314279"/>
    <lineage>
        <taxon>Bacteria</taxon>
        <taxon>Pseudomonadati</taxon>
        <taxon>Pseudomonadota</taxon>
        <taxon>Gammaproteobacteria</taxon>
        <taxon>Chromatiales</taxon>
        <taxon>Chromatiaceae</taxon>
        <taxon>Nitrosococcus</taxon>
    </lineage>
</organism>
<dbReference type="SMART" id="SM00749">
    <property type="entry name" value="BON"/>
    <property type="match status" value="2"/>
</dbReference>
<evidence type="ECO:0000259" key="2">
    <source>
        <dbReference type="PROSITE" id="PS50914"/>
    </source>
</evidence>
<evidence type="ECO:0000313" key="4">
    <source>
        <dbReference type="Proteomes" id="UP000028839"/>
    </source>
</evidence>
<dbReference type="EMBL" id="JPGN01000011">
    <property type="protein sequence ID" value="KFI20662.1"/>
    <property type="molecule type" value="Genomic_DNA"/>
</dbReference>
<accession>A0A0E2ZQM8</accession>
<reference evidence="3 4" key="1">
    <citation type="submission" date="2014-07" db="EMBL/GenBank/DDBJ databases">
        <title>Comparative analysis of Nitrosococcus oceani genome inventories of strains from Pacific and Atlantic gyres.</title>
        <authorList>
            <person name="Lim C.K."/>
            <person name="Wang L."/>
            <person name="Sayavedra-Soto L.A."/>
            <person name="Klotz M.G."/>
        </authorList>
    </citation>
    <scope>NUCLEOTIDE SEQUENCE [LARGE SCALE GENOMIC DNA]</scope>
    <source>
        <strain evidence="3 4">C-27</strain>
    </source>
</reference>
<dbReference type="Pfam" id="PF04972">
    <property type="entry name" value="BON"/>
    <property type="match status" value="2"/>
</dbReference>
<keyword evidence="1" id="KW-0732">Signal</keyword>
<dbReference type="InterPro" id="IPR014004">
    <property type="entry name" value="Transpt-assoc_nodulatn_dom_bac"/>
</dbReference>
<protein>
    <submittedName>
        <fullName evidence="3">Membrane protein</fullName>
    </submittedName>
</protein>
<comment type="caution">
    <text evidence="3">The sequence shown here is derived from an EMBL/GenBank/DDBJ whole genome shotgun (WGS) entry which is preliminary data.</text>
</comment>